<organism evidence="11 12">
    <name type="scientific">Variibacter gotjawalensis</name>
    <dbReference type="NCBI Taxonomy" id="1333996"/>
    <lineage>
        <taxon>Bacteria</taxon>
        <taxon>Pseudomonadati</taxon>
        <taxon>Pseudomonadota</taxon>
        <taxon>Alphaproteobacteria</taxon>
        <taxon>Hyphomicrobiales</taxon>
        <taxon>Nitrobacteraceae</taxon>
        <taxon>Variibacter</taxon>
    </lineage>
</organism>
<dbReference type="GO" id="GO:0016020">
    <property type="term" value="C:membrane"/>
    <property type="evidence" value="ECO:0007669"/>
    <property type="project" value="UniProtKB-SubCell"/>
</dbReference>
<evidence type="ECO:0000256" key="1">
    <source>
        <dbReference type="ARBA" id="ARBA00004141"/>
    </source>
</evidence>
<dbReference type="CDD" id="cd06442">
    <property type="entry name" value="DPM1_like"/>
    <property type="match status" value="1"/>
</dbReference>
<evidence type="ECO:0000256" key="2">
    <source>
        <dbReference type="ARBA" id="ARBA00006739"/>
    </source>
</evidence>
<evidence type="ECO:0000256" key="4">
    <source>
        <dbReference type="ARBA" id="ARBA00022679"/>
    </source>
</evidence>
<dbReference type="InterPro" id="IPR029044">
    <property type="entry name" value="Nucleotide-diphossugar_trans"/>
</dbReference>
<dbReference type="Pfam" id="PF04138">
    <property type="entry name" value="GtrA_DPMS_TM"/>
    <property type="match status" value="1"/>
</dbReference>
<feature type="domain" description="GtrA/DPMS transmembrane" evidence="10">
    <location>
        <begin position="269"/>
        <end position="387"/>
    </location>
</feature>
<gene>
    <name evidence="11" type="ORF">GJW-30_1_03887</name>
</gene>
<feature type="transmembrane region" description="Helical" evidence="8">
    <location>
        <begin position="294"/>
        <end position="313"/>
    </location>
</feature>
<evidence type="ECO:0000256" key="8">
    <source>
        <dbReference type="SAM" id="Phobius"/>
    </source>
</evidence>
<evidence type="ECO:0000313" key="11">
    <source>
        <dbReference type="EMBL" id="BAT61330.1"/>
    </source>
</evidence>
<dbReference type="SUPFAM" id="SSF53448">
    <property type="entry name" value="Nucleotide-diphospho-sugar transferases"/>
    <property type="match status" value="1"/>
</dbReference>
<sequence length="389" mass="41970">MAAVRPLRPMPQPINTAEISERRGRFEAPEISLIVPTYNERANVALVVEKVATALAGLRWEIIFVDDNSPDGTASAVRAMGAADARIRCIRRVGRRGLAGACIEGMLASQAPFVGVMDADLQHDETALVPMLEALRDGEFDVAIGSRYVGDGSADDGFTKTRLGASKLATTLTHRMLGIQVSDPMSGFFMLRRDIVDQVAGDLAHEGFKILADILASARGDLRVKDVPYGFRARQHGESKLDSQVAIDFLGLLISKATHNIMPVRFASFLLVGALGVGVHLCVLKAGLSLADMSFSRAQIIATLVAMTTNFWLNNRLTYSDSRLKGLAAVRGLGVFYLICAVGALSNIGVATWLYSSQAHASWWVAGFFGSVIGAVWNYALSSTLVWKR</sequence>
<comment type="similarity">
    <text evidence="2">Belongs to the glycosyltransferase 2 family.</text>
</comment>
<dbReference type="InterPro" id="IPR007267">
    <property type="entry name" value="GtrA_DPMS_TM"/>
</dbReference>
<dbReference type="Pfam" id="PF00535">
    <property type="entry name" value="Glycos_transf_2"/>
    <property type="match status" value="1"/>
</dbReference>
<dbReference type="AlphaFoldDB" id="A0A0S3PZI6"/>
<keyword evidence="6 8" id="KW-1133">Transmembrane helix</keyword>
<evidence type="ECO:0000256" key="3">
    <source>
        <dbReference type="ARBA" id="ARBA00022676"/>
    </source>
</evidence>
<protein>
    <submittedName>
        <fullName evidence="11">Undecaprenyl-phosphate mannosyltransferase</fullName>
        <ecNumber evidence="11">2.4.1.54</ecNumber>
    </submittedName>
</protein>
<accession>A0A0S3PZI6</accession>
<keyword evidence="5 8" id="KW-0812">Transmembrane</keyword>
<evidence type="ECO:0000313" key="12">
    <source>
        <dbReference type="Proteomes" id="UP000236884"/>
    </source>
</evidence>
<reference evidence="11 12" key="1">
    <citation type="submission" date="2015-08" db="EMBL/GenBank/DDBJ databases">
        <title>Investigation of the bacterial diversity of lava forest soil.</title>
        <authorList>
            <person name="Lee J.S."/>
        </authorList>
    </citation>
    <scope>NUCLEOTIDE SEQUENCE [LARGE SCALE GENOMIC DNA]</scope>
    <source>
        <strain evidence="11 12">GJW-30</strain>
    </source>
</reference>
<dbReference type="PANTHER" id="PTHR43398:SF1">
    <property type="entry name" value="DOLICHOL-PHOSPHATE MANNOSYLTRANSFERASE SUBUNIT 1"/>
    <property type="match status" value="1"/>
</dbReference>
<evidence type="ECO:0000259" key="10">
    <source>
        <dbReference type="Pfam" id="PF04138"/>
    </source>
</evidence>
<keyword evidence="7 8" id="KW-0472">Membrane</keyword>
<evidence type="ECO:0000256" key="7">
    <source>
        <dbReference type="ARBA" id="ARBA00023136"/>
    </source>
</evidence>
<evidence type="ECO:0000256" key="5">
    <source>
        <dbReference type="ARBA" id="ARBA00022692"/>
    </source>
</evidence>
<dbReference type="Gene3D" id="3.90.550.10">
    <property type="entry name" value="Spore Coat Polysaccharide Biosynthesis Protein SpsA, Chain A"/>
    <property type="match status" value="1"/>
</dbReference>
<dbReference type="KEGG" id="vgo:GJW-30_1_03887"/>
<dbReference type="EMBL" id="AP014946">
    <property type="protein sequence ID" value="BAT61330.1"/>
    <property type="molecule type" value="Genomic_DNA"/>
</dbReference>
<dbReference type="GO" id="GO:0009247">
    <property type="term" value="P:glycolipid biosynthetic process"/>
    <property type="evidence" value="ECO:0007669"/>
    <property type="project" value="TreeGrafter"/>
</dbReference>
<dbReference type="EC" id="2.4.1.54" evidence="11"/>
<keyword evidence="3 11" id="KW-0328">Glycosyltransferase</keyword>
<feature type="transmembrane region" description="Helical" evidence="8">
    <location>
        <begin position="361"/>
        <end position="381"/>
    </location>
</feature>
<keyword evidence="4 11" id="KW-0808">Transferase</keyword>
<evidence type="ECO:0000259" key="9">
    <source>
        <dbReference type="Pfam" id="PF00535"/>
    </source>
</evidence>
<proteinExistence type="inferred from homology"/>
<evidence type="ECO:0000256" key="6">
    <source>
        <dbReference type="ARBA" id="ARBA00022989"/>
    </source>
</evidence>
<feature type="transmembrane region" description="Helical" evidence="8">
    <location>
        <begin position="266"/>
        <end position="288"/>
    </location>
</feature>
<dbReference type="Proteomes" id="UP000236884">
    <property type="component" value="Chromosome"/>
</dbReference>
<keyword evidence="12" id="KW-1185">Reference proteome</keyword>
<dbReference type="InterPro" id="IPR001173">
    <property type="entry name" value="Glyco_trans_2-like"/>
</dbReference>
<name>A0A0S3PZI6_9BRAD</name>
<dbReference type="GO" id="GO:0000271">
    <property type="term" value="P:polysaccharide biosynthetic process"/>
    <property type="evidence" value="ECO:0007669"/>
    <property type="project" value="InterPro"/>
</dbReference>
<dbReference type="PANTHER" id="PTHR43398">
    <property type="entry name" value="DOLICHOL-PHOSPHATE MANNOSYLTRANSFERASE SUBUNIT 1"/>
    <property type="match status" value="1"/>
</dbReference>
<dbReference type="GO" id="GO:0004582">
    <property type="term" value="F:dolichyl-phosphate beta-D-mannosyltransferase activity"/>
    <property type="evidence" value="ECO:0007669"/>
    <property type="project" value="InterPro"/>
</dbReference>
<comment type="subcellular location">
    <subcellularLocation>
        <location evidence="1">Membrane</location>
        <topology evidence="1">Multi-pass membrane protein</topology>
    </subcellularLocation>
</comment>
<dbReference type="InterPro" id="IPR039528">
    <property type="entry name" value="DPM1-like"/>
</dbReference>
<feature type="transmembrane region" description="Helical" evidence="8">
    <location>
        <begin position="334"/>
        <end position="355"/>
    </location>
</feature>
<dbReference type="GO" id="GO:0047267">
    <property type="term" value="F:undecaprenyl-phosphate mannosyltransferase activity"/>
    <property type="evidence" value="ECO:0007669"/>
    <property type="project" value="UniProtKB-EC"/>
</dbReference>
<feature type="domain" description="Glycosyltransferase 2-like" evidence="9">
    <location>
        <begin position="32"/>
        <end position="198"/>
    </location>
</feature>